<evidence type="ECO:0000256" key="9">
    <source>
        <dbReference type="SAM" id="Phobius"/>
    </source>
</evidence>
<gene>
    <name evidence="11" type="ORF">JWV37_01270</name>
</gene>
<reference evidence="12" key="1">
    <citation type="submission" date="2021-02" db="EMBL/GenBank/DDBJ databases">
        <title>Sulfurospirillum tamanensis sp. nov.</title>
        <authorList>
            <person name="Merkel A.Y."/>
        </authorList>
    </citation>
    <scope>NUCLEOTIDE SEQUENCE [LARGE SCALE GENOMIC DNA]</scope>
    <source>
        <strain evidence="12">T05b</strain>
    </source>
</reference>
<keyword evidence="7 9" id="KW-0472">Membrane</keyword>
<accession>A0ABS2WQ98</accession>
<dbReference type="PANTHER" id="PTHR35011:SF2">
    <property type="entry name" value="2,3-DIKETO-L-GULONATE TRAP TRANSPORTER SMALL PERMEASE PROTEIN YIAM"/>
    <property type="match status" value="1"/>
</dbReference>
<evidence type="ECO:0000256" key="3">
    <source>
        <dbReference type="ARBA" id="ARBA00022475"/>
    </source>
</evidence>
<keyword evidence="2" id="KW-0813">Transport</keyword>
<dbReference type="InterPro" id="IPR007387">
    <property type="entry name" value="TRAP_DctQ"/>
</dbReference>
<keyword evidence="3" id="KW-1003">Cell membrane</keyword>
<reference evidence="11 12" key="2">
    <citation type="submission" date="2021-02" db="EMBL/GenBank/DDBJ databases">
        <title>Sulfurospirillum tamanensis sp. nov.</title>
        <authorList>
            <person name="Frolova A."/>
            <person name="Merkel A."/>
            <person name="Slobodkin A."/>
        </authorList>
    </citation>
    <scope>NUCLEOTIDE SEQUENCE [LARGE SCALE GENOMIC DNA]</scope>
    <source>
        <strain evidence="11 12">T05b</strain>
    </source>
</reference>
<reference evidence="11 12" key="3">
    <citation type="submission" date="2021-02" db="EMBL/GenBank/DDBJ databases">
        <authorList>
            <person name="Merkel A.Y."/>
        </authorList>
    </citation>
    <scope>NUCLEOTIDE SEQUENCE [LARGE SCALE GENOMIC DNA]</scope>
    <source>
        <strain evidence="11 12">T05b</strain>
    </source>
</reference>
<organism evidence="11 12">
    <name type="scientific">Sulfurospirillum tamanense</name>
    <dbReference type="NCBI Taxonomy" id="2813362"/>
    <lineage>
        <taxon>Bacteria</taxon>
        <taxon>Pseudomonadati</taxon>
        <taxon>Campylobacterota</taxon>
        <taxon>Epsilonproteobacteria</taxon>
        <taxon>Campylobacterales</taxon>
        <taxon>Sulfurospirillaceae</taxon>
        <taxon>Sulfurospirillum</taxon>
    </lineage>
</organism>
<evidence type="ECO:0000256" key="5">
    <source>
        <dbReference type="ARBA" id="ARBA00022692"/>
    </source>
</evidence>
<feature type="domain" description="Tripartite ATP-independent periplasmic transporters DctQ component" evidence="10">
    <location>
        <begin position="35"/>
        <end position="166"/>
    </location>
</feature>
<comment type="caution">
    <text evidence="11">The sequence shown here is derived from an EMBL/GenBank/DDBJ whole genome shotgun (WGS) entry which is preliminary data.</text>
</comment>
<dbReference type="EMBL" id="JAFHKK010000002">
    <property type="protein sequence ID" value="MBN2963399.1"/>
    <property type="molecule type" value="Genomic_DNA"/>
</dbReference>
<proteinExistence type="inferred from homology"/>
<keyword evidence="5 9" id="KW-0812">Transmembrane</keyword>
<comment type="subcellular location">
    <subcellularLocation>
        <location evidence="1">Cell inner membrane</location>
        <topology evidence="1">Multi-pass membrane protein</topology>
    </subcellularLocation>
</comment>
<feature type="transmembrane region" description="Helical" evidence="9">
    <location>
        <begin position="61"/>
        <end position="77"/>
    </location>
</feature>
<dbReference type="InterPro" id="IPR055348">
    <property type="entry name" value="DctQ"/>
</dbReference>
<evidence type="ECO:0000256" key="8">
    <source>
        <dbReference type="ARBA" id="ARBA00038436"/>
    </source>
</evidence>
<evidence type="ECO:0000256" key="2">
    <source>
        <dbReference type="ARBA" id="ARBA00022448"/>
    </source>
</evidence>
<feature type="transmembrane region" description="Helical" evidence="9">
    <location>
        <begin position="98"/>
        <end position="119"/>
    </location>
</feature>
<comment type="similarity">
    <text evidence="8">Belongs to the TRAP transporter small permease family.</text>
</comment>
<keyword evidence="4" id="KW-0997">Cell inner membrane</keyword>
<feature type="transmembrane region" description="Helical" evidence="9">
    <location>
        <begin position="139"/>
        <end position="159"/>
    </location>
</feature>
<keyword evidence="6 9" id="KW-1133">Transmembrane helix</keyword>
<protein>
    <submittedName>
        <fullName evidence="11">TRAP transporter small permease</fullName>
    </submittedName>
</protein>
<evidence type="ECO:0000313" key="12">
    <source>
        <dbReference type="Proteomes" id="UP000703590"/>
    </source>
</evidence>
<dbReference type="Proteomes" id="UP000703590">
    <property type="component" value="Unassembled WGS sequence"/>
</dbReference>
<keyword evidence="12" id="KW-1185">Reference proteome</keyword>
<evidence type="ECO:0000259" key="10">
    <source>
        <dbReference type="Pfam" id="PF04290"/>
    </source>
</evidence>
<feature type="transmembrane region" description="Helical" evidence="9">
    <location>
        <begin position="26"/>
        <end position="49"/>
    </location>
</feature>
<evidence type="ECO:0000313" key="11">
    <source>
        <dbReference type="EMBL" id="MBN2963399.1"/>
    </source>
</evidence>
<dbReference type="Pfam" id="PF04290">
    <property type="entry name" value="DctQ"/>
    <property type="match status" value="1"/>
</dbReference>
<evidence type="ECO:0000256" key="6">
    <source>
        <dbReference type="ARBA" id="ARBA00022989"/>
    </source>
</evidence>
<sequence length="189" mass="21552">MEEKKATYSSIVFRFVDTQISRLEGFMLAVSVVLMAANTIAGVISRFVFNYSFSFTDELNSIFIILVTFSGISYAARQGRHIRMSAIFDTFPDWLRKGFTIIISAITAAVMFFLCYYAVEYIQTLMQRGRIMPALGIPIWWAYVWVPVGFFVTGVQYVLTVVKNLREKDIYLSTDMLDGYGDIDADIEV</sequence>
<evidence type="ECO:0000256" key="1">
    <source>
        <dbReference type="ARBA" id="ARBA00004429"/>
    </source>
</evidence>
<evidence type="ECO:0000256" key="4">
    <source>
        <dbReference type="ARBA" id="ARBA00022519"/>
    </source>
</evidence>
<dbReference type="PANTHER" id="PTHR35011">
    <property type="entry name" value="2,3-DIKETO-L-GULONATE TRAP TRANSPORTER SMALL PERMEASE PROTEIN YIAM"/>
    <property type="match status" value="1"/>
</dbReference>
<evidence type="ECO:0000256" key="7">
    <source>
        <dbReference type="ARBA" id="ARBA00023136"/>
    </source>
</evidence>
<name>A0ABS2WQ98_9BACT</name>